<evidence type="ECO:0000259" key="4">
    <source>
        <dbReference type="Pfam" id="PF00294"/>
    </source>
</evidence>
<dbReference type="EC" id="2.7.1.4" evidence="5"/>
<dbReference type="PANTHER" id="PTHR43085">
    <property type="entry name" value="HEXOKINASE FAMILY MEMBER"/>
    <property type="match status" value="1"/>
</dbReference>
<dbReference type="InterPro" id="IPR002173">
    <property type="entry name" value="Carboh/pur_kinase_PfkB_CS"/>
</dbReference>
<accession>A0A841EMH6</accession>
<dbReference type="InterPro" id="IPR029056">
    <property type="entry name" value="Ribokinase-like"/>
</dbReference>
<comment type="similarity">
    <text evidence="1">Belongs to the carbohydrate kinase PfkB family.</text>
</comment>
<reference evidence="5 6" key="1">
    <citation type="submission" date="2020-08" db="EMBL/GenBank/DDBJ databases">
        <title>Functional genomics of gut bacteria from endangered species of beetles.</title>
        <authorList>
            <person name="Carlos-Shanley C."/>
        </authorList>
    </citation>
    <scope>NUCLEOTIDE SEQUENCE [LARGE SCALE GENOMIC DNA]</scope>
    <source>
        <strain evidence="5 6">S00070</strain>
    </source>
</reference>
<evidence type="ECO:0000256" key="2">
    <source>
        <dbReference type="ARBA" id="ARBA00022679"/>
    </source>
</evidence>
<dbReference type="RefSeq" id="WP_229202881.1">
    <property type="nucleotide sequence ID" value="NZ_JACHKT010000023.1"/>
</dbReference>
<name>A0A841EMH6_9BACT</name>
<dbReference type="EMBL" id="JACHKT010000023">
    <property type="protein sequence ID" value="MBB6004415.1"/>
    <property type="molecule type" value="Genomic_DNA"/>
</dbReference>
<comment type="caution">
    <text evidence="5">The sequence shown here is derived from an EMBL/GenBank/DDBJ whole genome shotgun (WGS) entry which is preliminary data.</text>
</comment>
<dbReference type="Proteomes" id="UP000524404">
    <property type="component" value="Unassembled WGS sequence"/>
</dbReference>
<keyword evidence="2 5" id="KW-0808">Transferase</keyword>
<feature type="domain" description="Carbohydrate kinase PfkB" evidence="4">
    <location>
        <begin position="20"/>
        <end position="281"/>
    </location>
</feature>
<dbReference type="InterPro" id="IPR050306">
    <property type="entry name" value="PfkB_Carbo_kinase"/>
</dbReference>
<keyword evidence="6" id="KW-1185">Reference proteome</keyword>
<organism evidence="5 6">
    <name type="scientific">Arcicella rosea</name>
    <dbReference type="NCBI Taxonomy" id="502909"/>
    <lineage>
        <taxon>Bacteria</taxon>
        <taxon>Pseudomonadati</taxon>
        <taxon>Bacteroidota</taxon>
        <taxon>Cytophagia</taxon>
        <taxon>Cytophagales</taxon>
        <taxon>Flectobacillaceae</taxon>
        <taxon>Arcicella</taxon>
    </lineage>
</organism>
<gene>
    <name evidence="5" type="ORF">HNP25_003078</name>
</gene>
<evidence type="ECO:0000256" key="1">
    <source>
        <dbReference type="ARBA" id="ARBA00010688"/>
    </source>
</evidence>
<proteinExistence type="inferred from homology"/>
<evidence type="ECO:0000313" key="6">
    <source>
        <dbReference type="Proteomes" id="UP000524404"/>
    </source>
</evidence>
<dbReference type="AlphaFoldDB" id="A0A841EMH6"/>
<sequence length="303" mass="33419">MINPTIICFGEMLWDILPTGKQAGGAPMNVAVQLKNLGLNPSVISRVGDDELGEELIQFIIEKGLSTELIQHGKTHLTGVVKANVSDENEVTYKIVHPVAWDYIQVDDTLIEAVENSDVFIFGSLSARSEQTAQTLNTLLEKAKFKVFDVNLRTPFYTPELVLSYLKIANMVKMNEQELIQIATWCEESTTLETAMKSIAKRFDIQTLCVTLGANGAILLKDDIFYQNEGFPVTVKDTIGSGDAFLAGLLKNLLANNTPTESLQFACAMGSLVATYQGATPHITEEEVKTMIETRLNTFSNIY</sequence>
<protein>
    <submittedName>
        <fullName evidence="5">Fructokinase</fullName>
        <ecNumber evidence="5">2.7.1.4</ecNumber>
    </submittedName>
</protein>
<dbReference type="InterPro" id="IPR011611">
    <property type="entry name" value="PfkB_dom"/>
</dbReference>
<dbReference type="PROSITE" id="PS00584">
    <property type="entry name" value="PFKB_KINASES_2"/>
    <property type="match status" value="1"/>
</dbReference>
<evidence type="ECO:0000313" key="5">
    <source>
        <dbReference type="EMBL" id="MBB6004415.1"/>
    </source>
</evidence>
<evidence type="ECO:0000256" key="3">
    <source>
        <dbReference type="ARBA" id="ARBA00022777"/>
    </source>
</evidence>
<dbReference type="CDD" id="cd01167">
    <property type="entry name" value="bac_FRK"/>
    <property type="match status" value="1"/>
</dbReference>
<dbReference type="Pfam" id="PF00294">
    <property type="entry name" value="PfkB"/>
    <property type="match status" value="1"/>
</dbReference>
<dbReference type="Gene3D" id="3.40.1190.20">
    <property type="match status" value="1"/>
</dbReference>
<dbReference type="SUPFAM" id="SSF53613">
    <property type="entry name" value="Ribokinase-like"/>
    <property type="match status" value="1"/>
</dbReference>
<keyword evidence="3 5" id="KW-0418">Kinase</keyword>
<dbReference type="GO" id="GO:0008865">
    <property type="term" value="F:fructokinase activity"/>
    <property type="evidence" value="ECO:0007669"/>
    <property type="project" value="UniProtKB-EC"/>
</dbReference>
<dbReference type="PANTHER" id="PTHR43085:SF57">
    <property type="entry name" value="CARBOHYDRATE KINASE PFKB DOMAIN-CONTAINING PROTEIN"/>
    <property type="match status" value="1"/>
</dbReference>
<dbReference type="PROSITE" id="PS00583">
    <property type="entry name" value="PFKB_KINASES_1"/>
    <property type="match status" value="1"/>
</dbReference>